<dbReference type="HOGENOM" id="CLU_114057_1_0_9"/>
<gene>
    <name evidence="1" type="ordered locus">Desor_2481</name>
</gene>
<dbReference type="SUPFAM" id="SSF82784">
    <property type="entry name" value="OsmC-like"/>
    <property type="match status" value="1"/>
</dbReference>
<dbReference type="OrthoDB" id="9804010at2"/>
<dbReference type="Pfam" id="PF02566">
    <property type="entry name" value="OsmC"/>
    <property type="match status" value="1"/>
</dbReference>
<sequence length="141" mass="15820">MQKVSSVWQGGQKNSVFFNQDINLLIDEKGPRPTDLLLAGLIGCSQGVFLEIIEKMRIKVNSISMEVEAERESEPPKLFSKIALNYHIEVNEGLESKVVRAIKLVEQYCTVFNIMKLSADIEVSCYINGVPSRVFPESQAD</sequence>
<keyword evidence="2" id="KW-1185">Reference proteome</keyword>
<dbReference type="PATRIC" id="fig|768706.3.peg.2493"/>
<dbReference type="Proteomes" id="UP000006346">
    <property type="component" value="Chromosome"/>
</dbReference>
<dbReference type="InterPro" id="IPR015946">
    <property type="entry name" value="KH_dom-like_a/b"/>
</dbReference>
<reference evidence="2" key="1">
    <citation type="submission" date="2011-11" db="EMBL/GenBank/DDBJ databases">
        <title>Complete sequence of Desulfosporosinus orientis DSM 765.</title>
        <authorList>
            <person name="Lucas S."/>
            <person name="Han J."/>
            <person name="Lapidus A."/>
            <person name="Cheng J.-F."/>
            <person name="Goodwin L."/>
            <person name="Pitluck S."/>
            <person name="Peters L."/>
            <person name="Ovchinnikova G."/>
            <person name="Teshima H."/>
            <person name="Detter J.C."/>
            <person name="Han C."/>
            <person name="Tapia R."/>
            <person name="Land M."/>
            <person name="Hauser L."/>
            <person name="Kyrpides N."/>
            <person name="Ivanova N."/>
            <person name="Pagani I."/>
            <person name="Pester M."/>
            <person name="Spring S."/>
            <person name="Ollivier B."/>
            <person name="Rattei T."/>
            <person name="Klenk H.-P."/>
            <person name="Wagner M."/>
            <person name="Loy A."/>
            <person name="Woyke T."/>
        </authorList>
    </citation>
    <scope>NUCLEOTIDE SEQUENCE [LARGE SCALE GENOMIC DNA]</scope>
    <source>
        <strain evidence="2">ATCC 19365 / DSM 765 / NCIMB 8382 / VKM B-1628</strain>
    </source>
</reference>
<accession>G7WGG7</accession>
<protein>
    <submittedName>
        <fullName evidence="1">Putative redox protein, regulator of disulfide bond formation</fullName>
    </submittedName>
</protein>
<dbReference type="eggNOG" id="COG1765">
    <property type="taxonomic scope" value="Bacteria"/>
</dbReference>
<dbReference type="PANTHER" id="PTHR34352">
    <property type="entry name" value="PROTEIN YHFA"/>
    <property type="match status" value="1"/>
</dbReference>
<dbReference type="EMBL" id="CP003108">
    <property type="protein sequence ID" value="AET68044.1"/>
    <property type="molecule type" value="Genomic_DNA"/>
</dbReference>
<dbReference type="KEGG" id="dor:Desor_2481"/>
<reference evidence="1 2" key="2">
    <citation type="journal article" date="2012" name="J. Bacteriol.">
        <title>Complete genome sequences of Desulfosporosinus orientis DSM765T, Desulfosporosinus youngiae DSM17734T, Desulfosporosinus meridiei DSM13257T, and Desulfosporosinus acidiphilus DSM22704T.</title>
        <authorList>
            <person name="Pester M."/>
            <person name="Brambilla E."/>
            <person name="Alazard D."/>
            <person name="Rattei T."/>
            <person name="Weinmaier T."/>
            <person name="Han J."/>
            <person name="Lucas S."/>
            <person name="Lapidus A."/>
            <person name="Cheng J.F."/>
            <person name="Goodwin L."/>
            <person name="Pitluck S."/>
            <person name="Peters L."/>
            <person name="Ovchinnikova G."/>
            <person name="Teshima H."/>
            <person name="Detter J.C."/>
            <person name="Han C.S."/>
            <person name="Tapia R."/>
            <person name="Land M.L."/>
            <person name="Hauser L."/>
            <person name="Kyrpides N.C."/>
            <person name="Ivanova N.N."/>
            <person name="Pagani I."/>
            <person name="Huntmann M."/>
            <person name="Wei C.L."/>
            <person name="Davenport K.W."/>
            <person name="Daligault H."/>
            <person name="Chain P.S."/>
            <person name="Chen A."/>
            <person name="Mavromatis K."/>
            <person name="Markowitz V."/>
            <person name="Szeto E."/>
            <person name="Mikhailova N."/>
            <person name="Pati A."/>
            <person name="Wagner M."/>
            <person name="Woyke T."/>
            <person name="Ollivier B."/>
            <person name="Klenk H.P."/>
            <person name="Spring S."/>
            <person name="Loy A."/>
        </authorList>
    </citation>
    <scope>NUCLEOTIDE SEQUENCE [LARGE SCALE GENOMIC DNA]</scope>
    <source>
        <strain evidence="2">ATCC 19365 / DSM 765 / NCIMB 8382 / VKM B-1628</strain>
    </source>
</reference>
<dbReference type="PANTHER" id="PTHR34352:SF1">
    <property type="entry name" value="PROTEIN YHFA"/>
    <property type="match status" value="1"/>
</dbReference>
<evidence type="ECO:0000313" key="2">
    <source>
        <dbReference type="Proteomes" id="UP000006346"/>
    </source>
</evidence>
<dbReference type="InterPro" id="IPR036102">
    <property type="entry name" value="OsmC/Ohrsf"/>
</dbReference>
<proteinExistence type="predicted"/>
<dbReference type="Gene3D" id="3.30.300.20">
    <property type="match status" value="1"/>
</dbReference>
<dbReference type="InterPro" id="IPR003718">
    <property type="entry name" value="OsmC/Ohr_fam"/>
</dbReference>
<dbReference type="AlphaFoldDB" id="G7WGG7"/>
<evidence type="ECO:0000313" key="1">
    <source>
        <dbReference type="EMBL" id="AET68044.1"/>
    </source>
</evidence>
<organism evidence="1 2">
    <name type="scientific">Desulfosporosinus orientis (strain ATCC 19365 / DSM 765 / NCIMB 8382 / VKM B-1628 / Singapore I)</name>
    <name type="common">Desulfotomaculum orientis</name>
    <dbReference type="NCBI Taxonomy" id="768706"/>
    <lineage>
        <taxon>Bacteria</taxon>
        <taxon>Bacillati</taxon>
        <taxon>Bacillota</taxon>
        <taxon>Clostridia</taxon>
        <taxon>Eubacteriales</taxon>
        <taxon>Desulfitobacteriaceae</taxon>
        <taxon>Desulfosporosinus</taxon>
    </lineage>
</organism>
<name>G7WGG7_DESOD</name>
<dbReference type="RefSeq" id="WP_014184852.1">
    <property type="nucleotide sequence ID" value="NC_016584.1"/>
</dbReference>